<dbReference type="AlphaFoldDB" id="A0A841GTS4"/>
<name>A0A841GTS4_9BACT</name>
<dbReference type="Pfam" id="PF25924">
    <property type="entry name" value="MJECL33"/>
    <property type="match status" value="1"/>
</dbReference>
<protein>
    <submittedName>
        <fullName evidence="1">Uncharacterized protein</fullName>
    </submittedName>
</protein>
<accession>A0A841GTS4</accession>
<sequence length="369" mass="43311">MKITNRENLYKTIDMYMEESIHGKKIHKLEYESGIPKSYILETYPGLSENELFDLIIKEIKRTFYKADIHFDNSKEILIINDGKVELFVDPYLFYENSDIRFRFIPVFTFSQSQESDSAIKKLVNSSSFFDFQWLNVNKIADEYEAYRIEVSSEFSADLLDDEENFDIAFSSKSPSYLAKKTNELKQYGIPMNFVKGKFRIDDNNEDVVYLYIYNNGKVTFYGYDFDIVRDTIFNITSSYGNELIKIEKLQEWREMVFIEFSNQNIDPEKLEKTMKTILANDELKLMAFDIFKGKNYVKTIAADFHVGGNLVLDLYSYGLFITLLNGSCANSIKRIENFLRKSFNPNIKIYIKEEEILDKLEELEIGTT</sequence>
<evidence type="ECO:0000313" key="2">
    <source>
        <dbReference type="Proteomes" id="UP000555828"/>
    </source>
</evidence>
<dbReference type="EMBL" id="JACHEX010000001">
    <property type="protein sequence ID" value="MBB6061901.1"/>
    <property type="molecule type" value="Genomic_DNA"/>
</dbReference>
<organism evidence="1 2">
    <name type="scientific">Thermosipho japonicus</name>
    <dbReference type="NCBI Taxonomy" id="90323"/>
    <lineage>
        <taxon>Bacteria</taxon>
        <taxon>Thermotogati</taxon>
        <taxon>Thermotogota</taxon>
        <taxon>Thermotogae</taxon>
        <taxon>Thermotogales</taxon>
        <taxon>Fervidobacteriaceae</taxon>
        <taxon>Thermosipho</taxon>
    </lineage>
</organism>
<proteinExistence type="predicted"/>
<gene>
    <name evidence="1" type="ORF">HNP65_000323</name>
</gene>
<dbReference type="RefSeq" id="WP_184618649.1">
    <property type="nucleotide sequence ID" value="NZ_JACHEX010000001.1"/>
</dbReference>
<dbReference type="InterPro" id="IPR058966">
    <property type="entry name" value="MJECL33-like"/>
</dbReference>
<dbReference type="Proteomes" id="UP000555828">
    <property type="component" value="Unassembled WGS sequence"/>
</dbReference>
<reference evidence="1 2" key="1">
    <citation type="submission" date="2020-08" db="EMBL/GenBank/DDBJ databases">
        <title>Genomic Encyclopedia of Type Strains, Phase IV (KMG-IV): sequencing the most valuable type-strain genomes for metagenomic binning, comparative biology and taxonomic classification.</title>
        <authorList>
            <person name="Goeker M."/>
        </authorList>
    </citation>
    <scope>NUCLEOTIDE SEQUENCE [LARGE SCALE GENOMIC DNA]</scope>
    <source>
        <strain evidence="1 2">DSM 13481</strain>
    </source>
</reference>
<evidence type="ECO:0000313" key="1">
    <source>
        <dbReference type="EMBL" id="MBB6061901.1"/>
    </source>
</evidence>
<comment type="caution">
    <text evidence="1">The sequence shown here is derived from an EMBL/GenBank/DDBJ whole genome shotgun (WGS) entry which is preliminary data.</text>
</comment>
<keyword evidence="2" id="KW-1185">Reference proteome</keyword>